<evidence type="ECO:0000313" key="12">
    <source>
        <dbReference type="EMBL" id="XFO72714.1"/>
    </source>
</evidence>
<dbReference type="InterPro" id="IPR023366">
    <property type="entry name" value="ATP_synth_asu-like_sf"/>
</dbReference>
<comment type="catalytic activity">
    <reaction evidence="1">
        <text>2 6,7-dimethyl-8-(1-D-ribityl)lumazine + H(+) = 5-amino-6-(D-ribitylamino)uracil + riboflavin</text>
        <dbReference type="Rhea" id="RHEA:20772"/>
        <dbReference type="ChEBI" id="CHEBI:15378"/>
        <dbReference type="ChEBI" id="CHEBI:15934"/>
        <dbReference type="ChEBI" id="CHEBI:57986"/>
        <dbReference type="ChEBI" id="CHEBI:58201"/>
        <dbReference type="EC" id="2.5.1.9"/>
    </reaction>
</comment>
<dbReference type="EC" id="2.5.1.9" evidence="4 9"/>
<dbReference type="PIRSF" id="PIRSF000498">
    <property type="entry name" value="Riboflavin_syn_A"/>
    <property type="match status" value="1"/>
</dbReference>
<evidence type="ECO:0000256" key="3">
    <source>
        <dbReference type="ARBA" id="ARBA00004887"/>
    </source>
</evidence>
<feature type="repeat" description="Lumazine-binding" evidence="10">
    <location>
        <begin position="97"/>
        <end position="193"/>
    </location>
</feature>
<dbReference type="RefSeq" id="WP_093791495.1">
    <property type="nucleotide sequence ID" value="NZ_CP155571.1"/>
</dbReference>
<sequence>MFTGLVEELGTIKQIIRGAKSVRLSVFGGKVLEGVKLGDSIAVNGTCLTVVDFSRNWFTADVMPETVDRTALAGLKPGDTVNLERTLRVGDRLGGHIVSGHIDGVGTIVAKEQYDNAIIVRIGAGPEVMRYIIAKGSIAVDGTSLTVVDFGGDWFTVSLIPHTAAMTTVGLKATGEPVNLEADIIGKYVEKLLGLKQQSPQPVEKITLGFLEQHGFTL</sequence>
<dbReference type="Pfam" id="PF00677">
    <property type="entry name" value="Lum_binding"/>
    <property type="match status" value="2"/>
</dbReference>
<evidence type="ECO:0000256" key="6">
    <source>
        <dbReference type="ARBA" id="ARBA00022619"/>
    </source>
</evidence>
<evidence type="ECO:0000259" key="11">
    <source>
        <dbReference type="PROSITE" id="PS51177"/>
    </source>
</evidence>
<feature type="repeat" description="Lumazine-binding" evidence="10">
    <location>
        <begin position="1"/>
        <end position="96"/>
    </location>
</feature>
<dbReference type="EMBL" id="CP155571">
    <property type="protein sequence ID" value="XFO72714.1"/>
    <property type="molecule type" value="Genomic_DNA"/>
</dbReference>
<dbReference type="InterPro" id="IPR026017">
    <property type="entry name" value="Lumazine-bd_dom"/>
</dbReference>
<organism evidence="12 13">
    <name type="scientific">Sporomusa acidovorans (strain ATCC 49682 / DSM 3132 / Mol)</name>
    <dbReference type="NCBI Taxonomy" id="1123286"/>
    <lineage>
        <taxon>Bacteria</taxon>
        <taxon>Bacillati</taxon>
        <taxon>Bacillota</taxon>
        <taxon>Negativicutes</taxon>
        <taxon>Selenomonadales</taxon>
        <taxon>Sporomusaceae</taxon>
        <taxon>Sporomusa</taxon>
    </lineage>
</organism>
<dbReference type="CDD" id="cd00402">
    <property type="entry name" value="Riboflavin_synthase_like"/>
    <property type="match status" value="1"/>
</dbReference>
<dbReference type="PROSITE" id="PS51177">
    <property type="entry name" value="LUMAZINE_BIND"/>
    <property type="match status" value="2"/>
</dbReference>
<evidence type="ECO:0000256" key="5">
    <source>
        <dbReference type="ARBA" id="ARBA00013950"/>
    </source>
</evidence>
<dbReference type="NCBIfam" id="NF009566">
    <property type="entry name" value="PRK13020.1"/>
    <property type="match status" value="1"/>
</dbReference>
<evidence type="ECO:0000256" key="7">
    <source>
        <dbReference type="ARBA" id="ARBA00022679"/>
    </source>
</evidence>
<keyword evidence="13" id="KW-1185">Reference proteome</keyword>
<keyword evidence="6" id="KW-0686">Riboflavin biosynthesis</keyword>
<gene>
    <name evidence="12" type="primary">ribE</name>
    <name evidence="12" type="ORF">SPACI_027670</name>
</gene>
<evidence type="ECO:0000256" key="1">
    <source>
        <dbReference type="ARBA" id="ARBA00000968"/>
    </source>
</evidence>
<keyword evidence="8" id="KW-0677">Repeat</keyword>
<name>A0ABZ3J2Z4_SPOA4</name>
<dbReference type="InterPro" id="IPR017938">
    <property type="entry name" value="Riboflavin_synthase-like_b-brl"/>
</dbReference>
<dbReference type="NCBIfam" id="NF006767">
    <property type="entry name" value="PRK09289.1"/>
    <property type="match status" value="1"/>
</dbReference>
<comment type="pathway">
    <text evidence="3">Cofactor biosynthesis; riboflavin biosynthesis; riboflavin from 2-hydroxy-3-oxobutyl phosphate and 5-amino-6-(D-ribitylamino)uracil: step 2/2.</text>
</comment>
<evidence type="ECO:0000256" key="4">
    <source>
        <dbReference type="ARBA" id="ARBA00012827"/>
    </source>
</evidence>
<dbReference type="SUPFAM" id="SSF63380">
    <property type="entry name" value="Riboflavin synthase domain-like"/>
    <property type="match status" value="2"/>
</dbReference>
<keyword evidence="7 12" id="KW-0808">Transferase</keyword>
<dbReference type="GO" id="GO:0004746">
    <property type="term" value="F:riboflavin synthase activity"/>
    <property type="evidence" value="ECO:0007669"/>
    <property type="project" value="UniProtKB-EC"/>
</dbReference>
<proteinExistence type="predicted"/>
<evidence type="ECO:0000256" key="9">
    <source>
        <dbReference type="NCBIfam" id="TIGR00187"/>
    </source>
</evidence>
<dbReference type="Gene3D" id="2.40.30.20">
    <property type="match status" value="2"/>
</dbReference>
<dbReference type="PANTHER" id="PTHR21098:SF12">
    <property type="entry name" value="RIBOFLAVIN SYNTHASE"/>
    <property type="match status" value="1"/>
</dbReference>
<comment type="function">
    <text evidence="2">Catalyzes the dismutation of two molecules of 6,7-dimethyl-8-ribityllumazine, resulting in the formation of riboflavin and 5-amino-6-(D-ribitylamino)uracil.</text>
</comment>
<dbReference type="Proteomes" id="UP000216052">
    <property type="component" value="Chromosome"/>
</dbReference>
<evidence type="ECO:0000256" key="2">
    <source>
        <dbReference type="ARBA" id="ARBA00002803"/>
    </source>
</evidence>
<dbReference type="PANTHER" id="PTHR21098">
    <property type="entry name" value="RIBOFLAVIN SYNTHASE ALPHA CHAIN"/>
    <property type="match status" value="1"/>
</dbReference>
<evidence type="ECO:0000256" key="10">
    <source>
        <dbReference type="PROSITE-ProRule" id="PRU00524"/>
    </source>
</evidence>
<reference evidence="12" key="1">
    <citation type="submission" date="2024-05" db="EMBL/GenBank/DDBJ databases">
        <title>Isolation and characterization of Sporomusa carbonis sp. nov., a carboxydotrophic hydrogenogen in the genus of Sporomusa isolated from a charcoal burning pile.</title>
        <authorList>
            <person name="Boeer T."/>
            <person name="Rosenbaum F."/>
            <person name="Eysell L."/>
            <person name="Mueller V."/>
            <person name="Daniel R."/>
            <person name="Poehlein A."/>
        </authorList>
    </citation>
    <scope>NUCLEOTIDE SEQUENCE [LARGE SCALE GENOMIC DNA]</scope>
    <source>
        <strain evidence="12">DSM 3132</strain>
    </source>
</reference>
<feature type="domain" description="Lumazine-binding" evidence="11">
    <location>
        <begin position="1"/>
        <end position="96"/>
    </location>
</feature>
<dbReference type="NCBIfam" id="TIGR00187">
    <property type="entry name" value="ribE"/>
    <property type="match status" value="1"/>
</dbReference>
<dbReference type="InterPro" id="IPR001783">
    <property type="entry name" value="Lumazine-bd"/>
</dbReference>
<evidence type="ECO:0000313" key="13">
    <source>
        <dbReference type="Proteomes" id="UP000216052"/>
    </source>
</evidence>
<evidence type="ECO:0000256" key="8">
    <source>
        <dbReference type="ARBA" id="ARBA00022737"/>
    </source>
</evidence>
<accession>A0ABZ3J2Z4</accession>
<protein>
    <recommendedName>
        <fullName evidence="5 9">Riboflavin synthase</fullName>
        <ecNumber evidence="4 9">2.5.1.9</ecNumber>
    </recommendedName>
</protein>
<feature type="domain" description="Lumazine-binding" evidence="11">
    <location>
        <begin position="97"/>
        <end position="193"/>
    </location>
</feature>